<dbReference type="GO" id="GO:0005737">
    <property type="term" value="C:cytoplasm"/>
    <property type="evidence" value="ECO:0007669"/>
    <property type="project" value="UniProtKB-SubCell"/>
</dbReference>
<dbReference type="PRINTS" id="PR00326">
    <property type="entry name" value="GTP1OBG"/>
</dbReference>
<keyword evidence="6 9" id="KW-0378">Hydrolase</keyword>
<dbReference type="GO" id="GO:0046872">
    <property type="term" value="F:metal ion binding"/>
    <property type="evidence" value="ECO:0007669"/>
    <property type="project" value="UniProtKB-KW"/>
</dbReference>
<evidence type="ECO:0000256" key="9">
    <source>
        <dbReference type="HAMAP-Rule" id="MF_03167"/>
    </source>
</evidence>
<comment type="function">
    <text evidence="9">Hydrolyzes ATP, and can also hydrolyze GTP with lower efficiency. Has lower affinity for GTP.</text>
</comment>
<evidence type="ECO:0000259" key="11">
    <source>
        <dbReference type="PROSITE" id="PS51880"/>
    </source>
</evidence>
<keyword evidence="8" id="KW-0460">Magnesium</keyword>
<dbReference type="Gene3D" id="3.40.50.300">
    <property type="entry name" value="P-loop containing nucleotide triphosphate hydrolases"/>
    <property type="match status" value="1"/>
</dbReference>
<reference evidence="12" key="1">
    <citation type="journal article" date="2018" name="PLoS Negl. Trop. Dis.">
        <title>An insight into the salivary gland and fat body transcriptome of Panstrongylus lignarius (Hemiptera: Heteroptera), the main vector of Chagas disease in Peru.</title>
        <authorList>
            <person name="Nevoa J.C."/>
            <person name="Mendes M.T."/>
            <person name="da Silva M.V."/>
            <person name="Soares S.C."/>
            <person name="Oliveira C.J.F."/>
            <person name="Ribeiro J.M.C."/>
        </authorList>
    </citation>
    <scope>NUCLEOTIDE SEQUENCE</scope>
</reference>
<keyword evidence="7 9" id="KW-0067">ATP-binding</keyword>
<dbReference type="InterPro" id="IPR023192">
    <property type="entry name" value="TGS-like_dom_sf"/>
</dbReference>
<dbReference type="EMBL" id="GFTR01005849">
    <property type="protein sequence ID" value="JAW10577.1"/>
    <property type="molecule type" value="Transcribed_RNA"/>
</dbReference>
<evidence type="ECO:0000256" key="4">
    <source>
        <dbReference type="ARBA" id="ARBA00022723"/>
    </source>
</evidence>
<dbReference type="GO" id="GO:0016887">
    <property type="term" value="F:ATP hydrolysis activity"/>
    <property type="evidence" value="ECO:0007669"/>
    <property type="project" value="UniProtKB-UniRule"/>
</dbReference>
<feature type="domain" description="TGS" evidence="11">
    <location>
        <begin position="302"/>
        <end position="385"/>
    </location>
</feature>
<dbReference type="GO" id="GO:0005524">
    <property type="term" value="F:ATP binding"/>
    <property type="evidence" value="ECO:0007669"/>
    <property type="project" value="UniProtKB-UniRule"/>
</dbReference>
<comment type="subunit">
    <text evidence="9">Monomer.</text>
</comment>
<feature type="binding site" evidence="9">
    <location>
        <begin position="31"/>
        <end position="36"/>
    </location>
    <ligand>
        <name>ATP</name>
        <dbReference type="ChEBI" id="CHEBI:30616"/>
    </ligand>
</feature>
<dbReference type="InterPro" id="IPR027417">
    <property type="entry name" value="P-loop_NTPase"/>
</dbReference>
<evidence type="ECO:0000256" key="6">
    <source>
        <dbReference type="ARBA" id="ARBA00022801"/>
    </source>
</evidence>
<dbReference type="CDD" id="cd04867">
    <property type="entry name" value="TGS_YchF_OLA1"/>
    <property type="match status" value="1"/>
</dbReference>
<evidence type="ECO:0000256" key="5">
    <source>
        <dbReference type="ARBA" id="ARBA00022741"/>
    </source>
</evidence>
<dbReference type="GO" id="GO:0005525">
    <property type="term" value="F:GTP binding"/>
    <property type="evidence" value="ECO:0007669"/>
    <property type="project" value="InterPro"/>
</dbReference>
<dbReference type="Pfam" id="PF06071">
    <property type="entry name" value="YchF-GTPase_C"/>
    <property type="match status" value="1"/>
</dbReference>
<dbReference type="InterPro" id="IPR031167">
    <property type="entry name" value="G_OBG"/>
</dbReference>
<dbReference type="Gene3D" id="3.10.20.30">
    <property type="match status" value="1"/>
</dbReference>
<dbReference type="PANTHER" id="PTHR23305">
    <property type="entry name" value="OBG GTPASE FAMILY"/>
    <property type="match status" value="1"/>
</dbReference>
<keyword evidence="5 9" id="KW-0547">Nucleotide-binding</keyword>
<dbReference type="InterPro" id="IPR004095">
    <property type="entry name" value="TGS"/>
</dbReference>
<comment type="cofactor">
    <cofactor evidence="1">
        <name>Mg(2+)</name>
        <dbReference type="ChEBI" id="CHEBI:18420"/>
    </cofactor>
</comment>
<dbReference type="PROSITE" id="PS51710">
    <property type="entry name" value="G_OBG"/>
    <property type="match status" value="1"/>
</dbReference>
<evidence type="ECO:0000256" key="1">
    <source>
        <dbReference type="ARBA" id="ARBA00001946"/>
    </source>
</evidence>
<name>A0A224XDR3_9HEMI</name>
<dbReference type="PROSITE" id="PS51880">
    <property type="entry name" value="TGS"/>
    <property type="match status" value="1"/>
</dbReference>
<dbReference type="Pfam" id="PF01926">
    <property type="entry name" value="MMR_HSR1"/>
    <property type="match status" value="1"/>
</dbReference>
<feature type="domain" description="OBG-type G" evidence="10">
    <location>
        <begin position="22"/>
        <end position="281"/>
    </location>
</feature>
<dbReference type="FunFam" id="1.10.150.300:FF:000003">
    <property type="entry name" value="Obg-like ATPase 1"/>
    <property type="match status" value="1"/>
</dbReference>
<evidence type="ECO:0000313" key="12">
    <source>
        <dbReference type="EMBL" id="JAW10577.1"/>
    </source>
</evidence>
<proteinExistence type="inferred from homology"/>
<dbReference type="SUPFAM" id="SSF81271">
    <property type="entry name" value="TGS-like"/>
    <property type="match status" value="1"/>
</dbReference>
<evidence type="ECO:0000256" key="2">
    <source>
        <dbReference type="ARBA" id="ARBA00004496"/>
    </source>
</evidence>
<keyword evidence="3 9" id="KW-0963">Cytoplasm</keyword>
<sequence>MAPKKPEEPERKPLIGRVGTNLKVGIVGLPNVGKSTFFNILTKSQAAAENFPFCTIDPNESRVPVPDTRYDYLCEYYKPASKVPAFLNVVDIAGLVKGASEGQGLGNAFLSHIKACDALFHMCRAFEDGDVTHVEGEVDPIRDLEIISEELRLKDQEFLATNLEKLERVVGRGGDKKLKPEYDCLMKIKNVLLEQKHHLRFADWSATDIEVLNKYMFITVKPALYLVNLSEKDYIRKKNKWLLKIKEWVDKNDPGALIIPFSGVLENKLSEMDEAERKAFLDENKITSALEKIIVQGYKALQLQYFFTSGPDEVKAWTIQKGTKAPQAAGKIHTDFEKGFIMAEVMKFDDFKEEGSESSVKAAGKYRQQGRNYVVEDGDIIFFKFNAGAGIKDAKKK</sequence>
<dbReference type="NCBIfam" id="TIGR00092">
    <property type="entry name" value="redox-regulated ATPase YchF"/>
    <property type="match status" value="1"/>
</dbReference>
<comment type="subcellular location">
    <subcellularLocation>
        <location evidence="2 9">Cytoplasm</location>
    </subcellularLocation>
</comment>
<dbReference type="HAMAP" id="MF_00944">
    <property type="entry name" value="YchF_OLA1_ATPase"/>
    <property type="match status" value="1"/>
</dbReference>
<dbReference type="InterPro" id="IPR004396">
    <property type="entry name" value="ATPase_YchF/OLA1"/>
</dbReference>
<dbReference type="InterPro" id="IPR041706">
    <property type="entry name" value="YchF_N"/>
</dbReference>
<dbReference type="PIRSF" id="PIRSF006641">
    <property type="entry name" value="CHP00092"/>
    <property type="match status" value="1"/>
</dbReference>
<evidence type="ECO:0000256" key="8">
    <source>
        <dbReference type="ARBA" id="ARBA00022842"/>
    </source>
</evidence>
<feature type="binding site" evidence="9">
    <location>
        <position position="229"/>
    </location>
    <ligand>
        <name>ATP</name>
        <dbReference type="ChEBI" id="CHEBI:30616"/>
    </ligand>
</feature>
<dbReference type="InterPro" id="IPR012676">
    <property type="entry name" value="TGS-like"/>
</dbReference>
<evidence type="ECO:0000256" key="3">
    <source>
        <dbReference type="ARBA" id="ARBA00022490"/>
    </source>
</evidence>
<dbReference type="AlphaFoldDB" id="A0A224XDR3"/>
<dbReference type="InterPro" id="IPR012675">
    <property type="entry name" value="Beta-grasp_dom_sf"/>
</dbReference>
<dbReference type="GO" id="GO:0043023">
    <property type="term" value="F:ribosomal large subunit binding"/>
    <property type="evidence" value="ECO:0007669"/>
    <property type="project" value="UniProtKB-UniRule"/>
</dbReference>
<keyword evidence="4" id="KW-0479">Metal-binding</keyword>
<evidence type="ECO:0000259" key="10">
    <source>
        <dbReference type="PROSITE" id="PS51710"/>
    </source>
</evidence>
<dbReference type="SUPFAM" id="SSF52540">
    <property type="entry name" value="P-loop containing nucleoside triphosphate hydrolases"/>
    <property type="match status" value="1"/>
</dbReference>
<dbReference type="InterPro" id="IPR013029">
    <property type="entry name" value="YchF_C"/>
</dbReference>
<dbReference type="Gene3D" id="1.10.150.300">
    <property type="entry name" value="TGS-like domain"/>
    <property type="match status" value="1"/>
</dbReference>
<dbReference type="FunFam" id="3.10.20.30:FF:000029">
    <property type="entry name" value="Obg-like ATPase 1"/>
    <property type="match status" value="1"/>
</dbReference>
<dbReference type="CDD" id="cd01900">
    <property type="entry name" value="YchF"/>
    <property type="match status" value="1"/>
</dbReference>
<accession>A0A224XDR3</accession>
<dbReference type="InterPro" id="IPR006073">
    <property type="entry name" value="GTP-bd"/>
</dbReference>
<dbReference type="PANTHER" id="PTHR23305:SF11">
    <property type="entry name" value="OBG-LIKE ATPASE 1"/>
    <property type="match status" value="1"/>
</dbReference>
<evidence type="ECO:0000256" key="7">
    <source>
        <dbReference type="ARBA" id="ARBA00022840"/>
    </source>
</evidence>
<comment type="similarity">
    <text evidence="9">Belongs to the TRAFAC class OBG-HflX-like GTPase superfamily. OBG GTPase family. YchF/OLA1 subfamily.</text>
</comment>
<organism evidence="12">
    <name type="scientific">Panstrongylus lignarius</name>
    <dbReference type="NCBI Taxonomy" id="156445"/>
    <lineage>
        <taxon>Eukaryota</taxon>
        <taxon>Metazoa</taxon>
        <taxon>Ecdysozoa</taxon>
        <taxon>Arthropoda</taxon>
        <taxon>Hexapoda</taxon>
        <taxon>Insecta</taxon>
        <taxon>Pterygota</taxon>
        <taxon>Neoptera</taxon>
        <taxon>Paraneoptera</taxon>
        <taxon>Hemiptera</taxon>
        <taxon>Heteroptera</taxon>
        <taxon>Panheteroptera</taxon>
        <taxon>Cimicomorpha</taxon>
        <taxon>Reduviidae</taxon>
        <taxon>Triatominae</taxon>
        <taxon>Panstrongylus</taxon>
    </lineage>
</organism>
<protein>
    <recommendedName>
        <fullName evidence="9">Obg-like ATPase 1</fullName>
    </recommendedName>
</protein>